<dbReference type="PANTHER" id="PTHR31111">
    <property type="entry name" value="BNAA05G37150D PROTEIN-RELATED"/>
    <property type="match status" value="1"/>
</dbReference>
<dbReference type="Proteomes" id="UP000011750">
    <property type="component" value="Chromosome A07"/>
</dbReference>
<feature type="domain" description="F-box associated beta-propeller type 3" evidence="1">
    <location>
        <begin position="64"/>
        <end position="178"/>
    </location>
</feature>
<dbReference type="PANTHER" id="PTHR31111:SF102">
    <property type="entry name" value="F-BOX ASSOCIATED DOMAIN-CONTAINING PROTEIN"/>
    <property type="match status" value="1"/>
</dbReference>
<dbReference type="InterPro" id="IPR013187">
    <property type="entry name" value="F-box-assoc_dom_typ3"/>
</dbReference>
<organism evidence="2 3">
    <name type="scientific">Brassica campestris</name>
    <name type="common">Field mustard</name>
    <dbReference type="NCBI Taxonomy" id="3711"/>
    <lineage>
        <taxon>Eukaryota</taxon>
        <taxon>Viridiplantae</taxon>
        <taxon>Streptophyta</taxon>
        <taxon>Embryophyta</taxon>
        <taxon>Tracheophyta</taxon>
        <taxon>Spermatophyta</taxon>
        <taxon>Magnoliopsida</taxon>
        <taxon>eudicotyledons</taxon>
        <taxon>Gunneridae</taxon>
        <taxon>Pentapetalae</taxon>
        <taxon>rosids</taxon>
        <taxon>malvids</taxon>
        <taxon>Brassicales</taxon>
        <taxon>Brassicaceae</taxon>
        <taxon>Brassiceae</taxon>
        <taxon>Brassica</taxon>
    </lineage>
</organism>
<keyword evidence="3" id="KW-1185">Reference proteome</keyword>
<name>M4F1W0_BRACM</name>
<evidence type="ECO:0000259" key="1">
    <source>
        <dbReference type="Pfam" id="PF08268"/>
    </source>
</evidence>
<dbReference type="AlphaFoldDB" id="M4F1W0"/>
<dbReference type="Pfam" id="PF08268">
    <property type="entry name" value="FBA_3"/>
    <property type="match status" value="1"/>
</dbReference>
<accession>M4F1W0</accession>
<reference evidence="2 3" key="1">
    <citation type="journal article" date="2011" name="Nat. Genet.">
        <title>The genome of the mesopolyploid crop species Brassica rapa.</title>
        <authorList>
            <consortium name="Brassica rapa Genome Sequencing Project Consortium"/>
            <person name="Wang X."/>
            <person name="Wang H."/>
            <person name="Wang J."/>
            <person name="Sun R."/>
            <person name="Wu J."/>
            <person name="Liu S."/>
            <person name="Bai Y."/>
            <person name="Mun J.H."/>
            <person name="Bancroft I."/>
            <person name="Cheng F."/>
            <person name="Huang S."/>
            <person name="Li X."/>
            <person name="Hua W."/>
            <person name="Wang J."/>
            <person name="Wang X."/>
            <person name="Freeling M."/>
            <person name="Pires J.C."/>
            <person name="Paterson A.H."/>
            <person name="Chalhoub B."/>
            <person name="Wang B."/>
            <person name="Hayward A."/>
            <person name="Sharpe A.G."/>
            <person name="Park B.S."/>
            <person name="Weisshaar B."/>
            <person name="Liu B."/>
            <person name="Li B."/>
            <person name="Liu B."/>
            <person name="Tong C."/>
            <person name="Song C."/>
            <person name="Duran C."/>
            <person name="Peng C."/>
            <person name="Geng C."/>
            <person name="Koh C."/>
            <person name="Lin C."/>
            <person name="Edwards D."/>
            <person name="Mu D."/>
            <person name="Shen D."/>
            <person name="Soumpourou E."/>
            <person name="Li F."/>
            <person name="Fraser F."/>
            <person name="Conant G."/>
            <person name="Lassalle G."/>
            <person name="King G.J."/>
            <person name="Bonnema G."/>
            <person name="Tang H."/>
            <person name="Wang H."/>
            <person name="Belcram H."/>
            <person name="Zhou H."/>
            <person name="Hirakawa H."/>
            <person name="Abe H."/>
            <person name="Guo H."/>
            <person name="Wang H."/>
            <person name="Jin H."/>
            <person name="Parkin I.A."/>
            <person name="Batley J."/>
            <person name="Kim J.S."/>
            <person name="Just J."/>
            <person name="Li J."/>
            <person name="Xu J."/>
            <person name="Deng J."/>
            <person name="Kim J.A."/>
            <person name="Li J."/>
            <person name="Yu J."/>
            <person name="Meng J."/>
            <person name="Wang J."/>
            <person name="Min J."/>
            <person name="Poulain J."/>
            <person name="Wang J."/>
            <person name="Hatakeyama K."/>
            <person name="Wu K."/>
            <person name="Wang L."/>
            <person name="Fang L."/>
            <person name="Trick M."/>
            <person name="Links M.G."/>
            <person name="Zhao M."/>
            <person name="Jin M."/>
            <person name="Ramchiary N."/>
            <person name="Drou N."/>
            <person name="Berkman P.J."/>
            <person name="Cai Q."/>
            <person name="Huang Q."/>
            <person name="Li R."/>
            <person name="Tabata S."/>
            <person name="Cheng S."/>
            <person name="Zhang S."/>
            <person name="Zhang S."/>
            <person name="Huang S."/>
            <person name="Sato S."/>
            <person name="Sun S."/>
            <person name="Kwon S.J."/>
            <person name="Choi S.R."/>
            <person name="Lee T.H."/>
            <person name="Fan W."/>
            <person name="Zhao X."/>
            <person name="Tan X."/>
            <person name="Xu X."/>
            <person name="Wang Y."/>
            <person name="Qiu Y."/>
            <person name="Yin Y."/>
            <person name="Li Y."/>
            <person name="Du Y."/>
            <person name="Liao Y."/>
            <person name="Lim Y."/>
            <person name="Narusaka Y."/>
            <person name="Wang Y."/>
            <person name="Wang Z."/>
            <person name="Li Z."/>
            <person name="Wang Z."/>
            <person name="Xiong Z."/>
            <person name="Zhang Z."/>
        </authorList>
    </citation>
    <scope>NUCLEOTIDE SEQUENCE [LARGE SCALE GENOMIC DNA]</scope>
    <source>
        <strain evidence="2 3">cv. Chiifu-401-42</strain>
    </source>
</reference>
<proteinExistence type="predicted"/>
<dbReference type="HOGENOM" id="CLU_027176_9_2_1"/>
<evidence type="ECO:0000313" key="3">
    <source>
        <dbReference type="Proteomes" id="UP000011750"/>
    </source>
</evidence>
<evidence type="ECO:0000313" key="2">
    <source>
        <dbReference type="EnsemblPlants" id="Bra035057.1-P"/>
    </source>
</evidence>
<sequence>MSLPIEALIYLSPPPLLHRLVLDEIIISPEAIIRLQQGRTSPLLLLAAASEQCVKDTDGYTRPFRSAPMVNFNGKLASLGPEETVDGSCESNRLRVLEDVETGEWSERTFVLPEVWKSVVGRTFVRFVGVTRSDEIVLYSSSLQYLVYYNTERNTVVRVDIQGMEAFMGFQIFTLQDHIEDVRLTKV</sequence>
<reference evidence="2 3" key="2">
    <citation type="journal article" date="2018" name="Hortic Res">
        <title>Improved Brassica rapa reference genome by single-molecule sequencing and chromosome conformation capture technologies.</title>
        <authorList>
            <person name="Zhang L."/>
            <person name="Cai X."/>
            <person name="Wu J."/>
            <person name="Liu M."/>
            <person name="Grob S."/>
            <person name="Cheng F."/>
            <person name="Liang J."/>
            <person name="Cai C."/>
            <person name="Liu Z."/>
            <person name="Liu B."/>
            <person name="Wang F."/>
            <person name="Li S."/>
            <person name="Liu F."/>
            <person name="Li X."/>
            <person name="Cheng L."/>
            <person name="Yang W."/>
            <person name="Li M.H."/>
            <person name="Grossniklaus U."/>
            <person name="Zheng H."/>
            <person name="Wang X."/>
        </authorList>
    </citation>
    <scope>NUCLEOTIDE SEQUENCE [LARGE SCALE GENOMIC DNA]</scope>
    <source>
        <strain evidence="2 3">cv. Chiifu-401-42</strain>
    </source>
</reference>
<protein>
    <recommendedName>
        <fullName evidence="1">F-box associated beta-propeller type 3 domain-containing protein</fullName>
    </recommendedName>
</protein>
<dbReference type="EnsemblPlants" id="Bra035057.1">
    <property type="protein sequence ID" value="Bra035057.1-P"/>
    <property type="gene ID" value="Bra035057"/>
</dbReference>
<dbReference type="InParanoid" id="M4F1W0"/>
<reference evidence="2" key="3">
    <citation type="submission" date="2023-03" db="UniProtKB">
        <authorList>
            <consortium name="EnsemblPlants"/>
        </authorList>
    </citation>
    <scope>IDENTIFICATION</scope>
    <source>
        <strain evidence="2">cv. Chiifu-401-42</strain>
    </source>
</reference>
<dbReference type="Gramene" id="Bra035057.1">
    <property type="protein sequence ID" value="Bra035057.1-P"/>
    <property type="gene ID" value="Bra035057"/>
</dbReference>